<dbReference type="EMBL" id="JADBGQ010000009">
    <property type="protein sequence ID" value="KAG5380295.1"/>
    <property type="molecule type" value="Genomic_DNA"/>
</dbReference>
<dbReference type="EMBL" id="JADBGQ010000005">
    <property type="protein sequence ID" value="KAG5399051.1"/>
    <property type="molecule type" value="Genomic_DNA"/>
</dbReference>
<comment type="caution">
    <text evidence="2">The sequence shown here is derived from an EMBL/GenBank/DDBJ whole genome shotgun (WGS) entry which is preliminary data.</text>
</comment>
<gene>
    <name evidence="2" type="primary">A05g509820.1_BraROA</name>
    <name evidence="1" type="synonym">A07g507530.1_BraROA</name>
    <name evidence="2" type="ORF">IGI04_020865</name>
    <name evidence="1" type="ORF">IGI04_028137</name>
</gene>
<dbReference type="Proteomes" id="UP000823674">
    <property type="component" value="Chromosome A07"/>
</dbReference>
<dbReference type="Proteomes" id="UP000823674">
    <property type="component" value="Chromosome A05"/>
</dbReference>
<evidence type="ECO:0000313" key="2">
    <source>
        <dbReference type="EMBL" id="KAG5399051.1"/>
    </source>
</evidence>
<organism evidence="2 3">
    <name type="scientific">Brassica rapa subsp. trilocularis</name>
    <dbReference type="NCBI Taxonomy" id="1813537"/>
    <lineage>
        <taxon>Eukaryota</taxon>
        <taxon>Viridiplantae</taxon>
        <taxon>Streptophyta</taxon>
        <taxon>Embryophyta</taxon>
        <taxon>Tracheophyta</taxon>
        <taxon>Spermatophyta</taxon>
        <taxon>Magnoliopsida</taxon>
        <taxon>eudicotyledons</taxon>
        <taxon>Gunneridae</taxon>
        <taxon>Pentapetalae</taxon>
        <taxon>rosids</taxon>
        <taxon>malvids</taxon>
        <taxon>Brassicales</taxon>
        <taxon>Brassicaceae</taxon>
        <taxon>Brassiceae</taxon>
        <taxon>Brassica</taxon>
    </lineage>
</organism>
<evidence type="ECO:0000313" key="3">
    <source>
        <dbReference type="Proteomes" id="UP000823674"/>
    </source>
</evidence>
<sequence>MAAYQSFSLMLALDVVPETRYLNKERELIGVDMLLLDEKVTLLHGFIGENLLNTFRHLQIRKSTMGKLQVSLSELKLGRSPQSDVTRLAVLLHEKLIILDVDPRIIIATSINPKPDGGDAGPSPQKYEK</sequence>
<accession>A0ABQ7MN86</accession>
<keyword evidence="3" id="KW-1185">Reference proteome</keyword>
<protein>
    <submittedName>
        <fullName evidence="2">Uncharacterized protein</fullName>
    </submittedName>
</protein>
<evidence type="ECO:0000313" key="1">
    <source>
        <dbReference type="EMBL" id="KAG5380295.1"/>
    </source>
</evidence>
<reference evidence="2 3" key="1">
    <citation type="submission" date="2021-03" db="EMBL/GenBank/DDBJ databases">
        <authorList>
            <person name="King G.J."/>
            <person name="Bancroft I."/>
            <person name="Baten A."/>
            <person name="Bloomfield J."/>
            <person name="Borpatragohain P."/>
            <person name="He Z."/>
            <person name="Irish N."/>
            <person name="Irwin J."/>
            <person name="Liu K."/>
            <person name="Mauleon R.P."/>
            <person name="Moore J."/>
            <person name="Morris R."/>
            <person name="Ostergaard L."/>
            <person name="Wang B."/>
            <person name="Wells R."/>
        </authorList>
    </citation>
    <scope>NUCLEOTIDE SEQUENCE [LARGE SCALE GENOMIC DNA]</scope>
    <source>
        <strain evidence="2">R-o-18</strain>
        <tissue evidence="2">Leaf</tissue>
    </source>
</reference>
<proteinExistence type="predicted"/>
<name>A0ABQ7MN86_BRACM</name>